<reference evidence="1 2" key="1">
    <citation type="submission" date="2012-05" db="EMBL/GenBank/DDBJ databases">
        <authorList>
            <person name="Weinstock G."/>
            <person name="Sodergren E."/>
            <person name="Lobos E.A."/>
            <person name="Fulton L."/>
            <person name="Fulton R."/>
            <person name="Courtney L."/>
            <person name="Fronick C."/>
            <person name="O'Laughlin M."/>
            <person name="Godfrey J."/>
            <person name="Wilson R.M."/>
            <person name="Miner T."/>
            <person name="Farmer C."/>
            <person name="Delehaunty K."/>
            <person name="Cordes M."/>
            <person name="Minx P."/>
            <person name="Tomlinson C."/>
            <person name="Chen J."/>
            <person name="Wollam A."/>
            <person name="Pepin K.H."/>
            <person name="Bhonagiri V."/>
            <person name="Zhang X."/>
            <person name="Suruliraj S."/>
            <person name="Warren W."/>
            <person name="Mitreva M."/>
            <person name="Mardis E.R."/>
            <person name="Wilson R.K."/>
        </authorList>
    </citation>
    <scope>NUCLEOTIDE SEQUENCE [LARGE SCALE GENOMIC DNA]</scope>
    <source>
        <strain evidence="1 2">F0037</strain>
    </source>
</reference>
<dbReference type="PATRIC" id="fig|1127696.3.peg.288"/>
<accession>L1NH51</accession>
<dbReference type="HOGENOM" id="CLU_2900349_0_0_10"/>
<gene>
    <name evidence="1" type="ORF">HMPREF9134_00340</name>
</gene>
<dbReference type="EMBL" id="AMEQ01000012">
    <property type="protein sequence ID" value="EKY02605.1"/>
    <property type="molecule type" value="Genomic_DNA"/>
</dbReference>
<protein>
    <submittedName>
        <fullName evidence="1">Uncharacterized protein</fullName>
    </submittedName>
</protein>
<dbReference type="Proteomes" id="UP000010408">
    <property type="component" value="Unassembled WGS sequence"/>
</dbReference>
<dbReference type="STRING" id="1127696.HMPREF9134_00340"/>
<comment type="caution">
    <text evidence="1">The sequence shown here is derived from an EMBL/GenBank/DDBJ whole genome shotgun (WGS) entry which is preliminary data.</text>
</comment>
<proteinExistence type="predicted"/>
<name>L1NH51_9PORP</name>
<dbReference type="AlphaFoldDB" id="L1NH51"/>
<evidence type="ECO:0000313" key="1">
    <source>
        <dbReference type="EMBL" id="EKY02605.1"/>
    </source>
</evidence>
<evidence type="ECO:0000313" key="2">
    <source>
        <dbReference type="Proteomes" id="UP000010408"/>
    </source>
</evidence>
<sequence length="62" mass="7181">MHKDSQYKQHTFVRHPTASPLPLFVSTPTHDPYLRHIYAQPLHLLLSLKRIVGSCLTPQAHR</sequence>
<organism evidence="1 2">
    <name type="scientific">Porphyromonas catoniae F0037</name>
    <dbReference type="NCBI Taxonomy" id="1127696"/>
    <lineage>
        <taxon>Bacteria</taxon>
        <taxon>Pseudomonadati</taxon>
        <taxon>Bacteroidota</taxon>
        <taxon>Bacteroidia</taxon>
        <taxon>Bacteroidales</taxon>
        <taxon>Porphyromonadaceae</taxon>
        <taxon>Porphyromonas</taxon>
    </lineage>
</organism>